<keyword evidence="2" id="KW-1185">Reference proteome</keyword>
<proteinExistence type="predicted"/>
<accession>A0A517ZXT7</accession>
<dbReference type="AlphaFoldDB" id="A0A517ZXT7"/>
<evidence type="ECO:0000313" key="2">
    <source>
        <dbReference type="Proteomes" id="UP000319383"/>
    </source>
</evidence>
<evidence type="ECO:0000313" key="1">
    <source>
        <dbReference type="EMBL" id="QDU47293.1"/>
    </source>
</evidence>
<organism evidence="1 2">
    <name type="scientific">Symmachiella dynata</name>
    <dbReference type="NCBI Taxonomy" id="2527995"/>
    <lineage>
        <taxon>Bacteria</taxon>
        <taxon>Pseudomonadati</taxon>
        <taxon>Planctomycetota</taxon>
        <taxon>Planctomycetia</taxon>
        <taxon>Planctomycetales</taxon>
        <taxon>Planctomycetaceae</taxon>
        <taxon>Symmachiella</taxon>
    </lineage>
</organism>
<sequence length="410" mass="46712">MSKLVSAVQPAHRKSVAQSTATHLWRMCKILSDNRFRHQQYTNAPPATRYHLLRADPGPELDSEEFRVRMRAVGERLRAAGVSSLYLVHGTFVGGDAAGLWLELSRLLPAYGDVLRQLNKQWVDATVGEHGNFTAQFAQKLEESLNDGSERQISVRVFHWSSENHHIGRADAAVRLFDELDNRKDQGRILLWGHSHAGNVFALLSQLLAADNATIDLFFNTAQVFFRNPMTRRIDLPWWPDVWRRLNDPHRVLSADQCDFVTFGTPIRYAWDPHGNARLLHFINHRPREGSPDYLCPFPPTLDDIIHAADGDYIQQLGIAGTNVPPGVLAWRNFLADRRLNQLLQHNLRLRDLHERLKLGMRVPEQGVSLLCDYGTPTGNIARHHAGHAVYTQLQWLLFHAEQTCAYLYG</sequence>
<dbReference type="EMBL" id="CP036276">
    <property type="protein sequence ID" value="QDU47293.1"/>
    <property type="molecule type" value="Genomic_DNA"/>
</dbReference>
<protein>
    <submittedName>
        <fullName evidence="1">Uncharacterized protein</fullName>
    </submittedName>
</protein>
<reference evidence="1 2" key="1">
    <citation type="submission" date="2019-02" db="EMBL/GenBank/DDBJ databases">
        <title>Deep-cultivation of Planctomycetes and their phenomic and genomic characterization uncovers novel biology.</title>
        <authorList>
            <person name="Wiegand S."/>
            <person name="Jogler M."/>
            <person name="Boedeker C."/>
            <person name="Pinto D."/>
            <person name="Vollmers J."/>
            <person name="Rivas-Marin E."/>
            <person name="Kohn T."/>
            <person name="Peeters S.H."/>
            <person name="Heuer A."/>
            <person name="Rast P."/>
            <person name="Oberbeckmann S."/>
            <person name="Bunk B."/>
            <person name="Jeske O."/>
            <person name="Meyerdierks A."/>
            <person name="Storesund J.E."/>
            <person name="Kallscheuer N."/>
            <person name="Luecker S."/>
            <person name="Lage O.M."/>
            <person name="Pohl T."/>
            <person name="Merkel B.J."/>
            <person name="Hornburger P."/>
            <person name="Mueller R.-W."/>
            <person name="Bruemmer F."/>
            <person name="Labrenz M."/>
            <person name="Spormann A.M."/>
            <person name="Op den Camp H."/>
            <person name="Overmann J."/>
            <person name="Amann R."/>
            <person name="Jetten M.S.M."/>
            <person name="Mascher T."/>
            <person name="Medema M.H."/>
            <person name="Devos D.P."/>
            <person name="Kaster A.-K."/>
            <person name="Ovreas L."/>
            <person name="Rohde M."/>
            <person name="Galperin M.Y."/>
            <person name="Jogler C."/>
        </authorList>
    </citation>
    <scope>NUCLEOTIDE SEQUENCE [LARGE SCALE GENOMIC DNA]</scope>
    <source>
        <strain evidence="1 2">Mal52</strain>
    </source>
</reference>
<dbReference type="KEGG" id="sdyn:Mal52_58210"/>
<name>A0A517ZXT7_9PLAN</name>
<gene>
    <name evidence="1" type="ORF">Mal52_58210</name>
</gene>
<dbReference type="Proteomes" id="UP000319383">
    <property type="component" value="Chromosome"/>
</dbReference>
<dbReference type="RefSeq" id="WP_145380075.1">
    <property type="nucleotide sequence ID" value="NZ_CP036276.1"/>
</dbReference>